<evidence type="ECO:0000256" key="1">
    <source>
        <dbReference type="ARBA" id="ARBA00002080"/>
    </source>
</evidence>
<dbReference type="GeneID" id="100367952"/>
<evidence type="ECO:0000256" key="6">
    <source>
        <dbReference type="ARBA" id="ARBA00023136"/>
    </source>
</evidence>
<keyword evidence="9" id="KW-1185">Reference proteome</keyword>
<accession>A0ABM0H1E3</accession>
<proteinExistence type="predicted"/>
<gene>
    <name evidence="10" type="primary">LOC100367952</name>
</gene>
<evidence type="ECO:0000313" key="9">
    <source>
        <dbReference type="Proteomes" id="UP000694865"/>
    </source>
</evidence>
<dbReference type="PANTHER" id="PTHR44733">
    <property type="entry name" value="DNAJ HOMOLOG SUBFAMILY C MEMBER 22"/>
    <property type="match status" value="1"/>
</dbReference>
<dbReference type="PROSITE" id="PS50076">
    <property type="entry name" value="DNAJ_2"/>
    <property type="match status" value="1"/>
</dbReference>
<dbReference type="Proteomes" id="UP000694865">
    <property type="component" value="Unplaced"/>
</dbReference>
<dbReference type="CDD" id="cd06257">
    <property type="entry name" value="DnaJ"/>
    <property type="match status" value="1"/>
</dbReference>
<evidence type="ECO:0000313" key="10">
    <source>
        <dbReference type="RefSeq" id="XP_002742052.1"/>
    </source>
</evidence>
<dbReference type="InterPro" id="IPR036869">
    <property type="entry name" value="J_dom_sf"/>
</dbReference>
<dbReference type="Pfam" id="PF05154">
    <property type="entry name" value="TM2"/>
    <property type="match status" value="1"/>
</dbReference>
<protein>
    <recommendedName>
        <fullName evidence="3">DnaJ homolog subfamily C member 22</fullName>
    </recommendedName>
</protein>
<dbReference type="InterPro" id="IPR007829">
    <property type="entry name" value="TM2"/>
</dbReference>
<dbReference type="RefSeq" id="XP_002742052.1">
    <property type="nucleotide sequence ID" value="XM_002742006.2"/>
</dbReference>
<evidence type="ECO:0000256" key="4">
    <source>
        <dbReference type="ARBA" id="ARBA00022692"/>
    </source>
</evidence>
<feature type="transmembrane region" description="Helical" evidence="7">
    <location>
        <begin position="194"/>
        <end position="214"/>
    </location>
</feature>
<feature type="transmembrane region" description="Helical" evidence="7">
    <location>
        <begin position="118"/>
        <end position="136"/>
    </location>
</feature>
<evidence type="ECO:0000256" key="3">
    <source>
        <dbReference type="ARBA" id="ARBA00020945"/>
    </source>
</evidence>
<dbReference type="InterPro" id="IPR001623">
    <property type="entry name" value="DnaJ_domain"/>
</dbReference>
<feature type="domain" description="J" evidence="8">
    <location>
        <begin position="278"/>
        <end position="346"/>
    </location>
</feature>
<keyword evidence="5 7" id="KW-1133">Transmembrane helix</keyword>
<evidence type="ECO:0000256" key="2">
    <source>
        <dbReference type="ARBA" id="ARBA00004141"/>
    </source>
</evidence>
<dbReference type="SUPFAM" id="SSF46565">
    <property type="entry name" value="Chaperone J-domain"/>
    <property type="match status" value="1"/>
</dbReference>
<evidence type="ECO:0000256" key="5">
    <source>
        <dbReference type="ARBA" id="ARBA00022989"/>
    </source>
</evidence>
<sequence length="350" mass="40730">MAKSIVVTYILWFFFGWTGLHHFYLGRDRQAFVWWSSFGGGFGMGWLRDLWRIPSYVADANEDTEFIRHFVEEMRYHGTPPFHGGRFAAKLFMGCLLGYLAMLAVPEEFAEKHTYVRVLLVPAAIAIGVDIVANIGRRTTSFKYVLLAAYAMSIFILTNPNTVVHTTIVCAFVAQYFQRYRQVVPKKKNICKRITILGVGVSIVSTMWVFFLLYNVSITTSDGEQVKLSEALHHFYHSPAWMKFKENLYRLYEQGRTHGWNKMYEELVESLDPLGEDNAYRVLELDRGATQEEITKRYRKLAKEWHPDRNKNEDKDKAEAKFIEIQQAYETLSNIKSRRASKNKRSREKG</sequence>
<feature type="transmembrane region" description="Helical" evidence="7">
    <location>
        <begin position="148"/>
        <end position="174"/>
    </location>
</feature>
<dbReference type="PRINTS" id="PR00625">
    <property type="entry name" value="JDOMAIN"/>
</dbReference>
<dbReference type="Pfam" id="PF00226">
    <property type="entry name" value="DnaJ"/>
    <property type="match status" value="1"/>
</dbReference>
<evidence type="ECO:0000256" key="7">
    <source>
        <dbReference type="SAM" id="Phobius"/>
    </source>
</evidence>
<comment type="function">
    <text evidence="1">May function as a co-chaperone.</text>
</comment>
<evidence type="ECO:0000259" key="8">
    <source>
        <dbReference type="PROSITE" id="PS50076"/>
    </source>
</evidence>
<dbReference type="Gene3D" id="1.10.287.110">
    <property type="entry name" value="DnaJ domain"/>
    <property type="match status" value="1"/>
</dbReference>
<keyword evidence="4 7" id="KW-0812">Transmembrane</keyword>
<keyword evidence="6 7" id="KW-0472">Membrane</keyword>
<reference evidence="10" key="1">
    <citation type="submission" date="2025-08" db="UniProtKB">
        <authorList>
            <consortium name="RefSeq"/>
        </authorList>
    </citation>
    <scope>IDENTIFICATION</scope>
    <source>
        <tissue evidence="10">Testes</tissue>
    </source>
</reference>
<feature type="transmembrane region" description="Helical" evidence="7">
    <location>
        <begin position="6"/>
        <end position="24"/>
    </location>
</feature>
<dbReference type="SMART" id="SM00271">
    <property type="entry name" value="DnaJ"/>
    <property type="match status" value="1"/>
</dbReference>
<feature type="transmembrane region" description="Helical" evidence="7">
    <location>
        <begin position="87"/>
        <end position="106"/>
    </location>
</feature>
<name>A0ABM0H1E3_SACKO</name>
<feature type="transmembrane region" description="Helical" evidence="7">
    <location>
        <begin position="31"/>
        <end position="47"/>
    </location>
</feature>
<comment type="subcellular location">
    <subcellularLocation>
        <location evidence="2">Membrane</location>
        <topology evidence="2">Multi-pass membrane protein</topology>
    </subcellularLocation>
</comment>
<organism evidence="9 10">
    <name type="scientific">Saccoglossus kowalevskii</name>
    <name type="common">Acorn worm</name>
    <dbReference type="NCBI Taxonomy" id="10224"/>
    <lineage>
        <taxon>Eukaryota</taxon>
        <taxon>Metazoa</taxon>
        <taxon>Hemichordata</taxon>
        <taxon>Enteropneusta</taxon>
        <taxon>Harrimaniidae</taxon>
        <taxon>Saccoglossus</taxon>
    </lineage>
</organism>
<dbReference type="PANTHER" id="PTHR44733:SF1">
    <property type="entry name" value="DNAJ HOMOLOG SUBFAMILY C MEMBER 22"/>
    <property type="match status" value="1"/>
</dbReference>